<dbReference type="GO" id="GO:0045047">
    <property type="term" value="P:protein targeting to ER"/>
    <property type="evidence" value="ECO:0007669"/>
    <property type="project" value="Ensembl"/>
</dbReference>
<dbReference type="FunCoup" id="A0A671FVD6">
    <property type="interactions" value="2316"/>
</dbReference>
<dbReference type="OMA" id="TGMMPER"/>
<name>A0A671FVD6_RHIFE</name>
<evidence type="ECO:0000313" key="21">
    <source>
        <dbReference type="Ensembl" id="ENSRFEP00010029726.1"/>
    </source>
</evidence>
<comment type="pathway">
    <text evidence="2">Protein modification; protein glycosylation.</text>
</comment>
<dbReference type="GeneTree" id="ENSGT00940000158188"/>
<feature type="region of interest" description="Disordered" evidence="19">
    <location>
        <begin position="90"/>
        <end position="155"/>
    </location>
</feature>
<dbReference type="GO" id="GO:0005829">
    <property type="term" value="C:cytosol"/>
    <property type="evidence" value="ECO:0007669"/>
    <property type="project" value="Ensembl"/>
</dbReference>
<dbReference type="Proteomes" id="UP000472240">
    <property type="component" value="Chromosome 3"/>
</dbReference>
<dbReference type="GO" id="GO:0070062">
    <property type="term" value="C:extracellular exosome"/>
    <property type="evidence" value="ECO:0007669"/>
    <property type="project" value="TreeGrafter"/>
</dbReference>
<keyword evidence="16" id="KW-0479">Metal-binding</keyword>
<proteinExistence type="inferred from homology"/>
<dbReference type="AlphaFoldDB" id="A0A671FVD6"/>
<dbReference type="EC" id="3.2.1.-" evidence="18"/>
<evidence type="ECO:0000256" key="7">
    <source>
        <dbReference type="ARBA" id="ARBA00022968"/>
    </source>
</evidence>
<comment type="subcellular location">
    <subcellularLocation>
        <location evidence="14">Endomembrane system</location>
        <topology evidence="14">Single-pass type II membrane protein</topology>
    </subcellularLocation>
</comment>
<feature type="active site" evidence="15">
    <location>
        <position position="679"/>
    </location>
</feature>
<sequence>MPSFSGRVTAPVSDRSKTGSGVSARGAAAEGTALSSCSLPLARGSARSPSRAAHQAAGLPRCTLTAAWVTETASLAPRWGVGEVDEPPTHIAPLLPRGALPSPGGARTRPCSRCARDTPPPGTRKLHPKFKEWTPRALPGVGLPSPRRGSCPSGLHGRRRELTRWKLYHHHRKYCALLFLSPQGLHPAVCRAYLFAKGAAAGRPSGELFPQGIPAAQPRGLGGLDAQDSAPQPLTPGGGEVWLLSGAAQGHWTAGSRATAAAGAMPVGGLLPLFSSPAGGGLGGGLGSSGGGGRKGSGPAAFRLTEKFVLLLVFSAFITLCFGAIFFLPDSSKLLSGVLFHSSPALQSAADHKPGPGGRAEDSAEGRARRGDEEAPGDPAAALEDNLARIRENHERALREAKETLQKLPEEIQRDILLEKEKVAQDQLRDKAMFRGLPPVDFVSPIGAVGQEPADAAIREKRAKIKEMMKHAWNNYKRYAWGLNELKPISKEGHSSSLFGNIKGATIVDALDTLFIMEMKDEFEEAKSWVEENLDFNVNAEVSVFEVNIRFVGGLLSAYYLSGEEIFRKKAVELGVKLLPAFHTPSGIPWALLNIKSGIGRNWPWASGGSSILAEFGTLHLEFIHLSHLSGNPIFAEKVMNIRTVLNNLEKPQGLYPNYLNPSSGQWGQYHVSVGGLGDSFYEYLLKAWLMSDKTDLEAKKMYFDAVQAIETHLIRKSSSGLTYIAEWKGGLLEHKMGHLTCFAGGMFALGADDAPAGLTQHYLQLGAEIARTCHESYNRTFVKLGPEAFRFDGGVEAIATRQNEKYYILRPEVVETYMYMWRLTHDPKYRKWAWEAVEALENHCRVNGGYSGLRDVYLKHDSYDDVQQSFFLAETLKYLYLIFSDDDLLPLEHWIFNTEAHLLPVLYPNKKEVEVNEK</sequence>
<feature type="binding site" evidence="16">
    <location>
        <position position="899"/>
    </location>
    <ligand>
        <name>Ca(2+)</name>
        <dbReference type="ChEBI" id="CHEBI:29108"/>
    </ligand>
</feature>
<dbReference type="InterPro" id="IPR036026">
    <property type="entry name" value="Seven-hairpin_glycosidases"/>
</dbReference>
<evidence type="ECO:0000256" key="12">
    <source>
        <dbReference type="ARBA" id="ARBA00048605"/>
    </source>
</evidence>
<comment type="similarity">
    <text evidence="3 18">Belongs to the glycosyl hydrolase 47 family.</text>
</comment>
<dbReference type="GO" id="GO:0005793">
    <property type="term" value="C:endoplasmic reticulum-Golgi intermediate compartment"/>
    <property type="evidence" value="ECO:0007669"/>
    <property type="project" value="Ensembl"/>
</dbReference>
<feature type="active site" description="Proton donor" evidence="15">
    <location>
        <position position="546"/>
    </location>
</feature>
<dbReference type="PANTHER" id="PTHR11742:SF31">
    <property type="entry name" value="MANNOSYL-OLIGOSACCHARIDE 1,2-ALPHA-MANNOSIDASE IA"/>
    <property type="match status" value="1"/>
</dbReference>
<dbReference type="GO" id="GO:0004571">
    <property type="term" value="F:mannosyl-oligosaccharide 1,2-alpha-mannosidase activity"/>
    <property type="evidence" value="ECO:0007669"/>
    <property type="project" value="UniProtKB-EC"/>
</dbReference>
<reference evidence="22" key="3">
    <citation type="submission" date="2018-12" db="EMBL/GenBank/DDBJ databases">
        <title>G10K-VGP greater horseshoe bat female genome, primary haplotype.</title>
        <authorList>
            <person name="Teeling E."/>
            <person name="Myers G."/>
            <person name="Vernes S."/>
            <person name="Pippel M."/>
            <person name="Winkler S."/>
            <person name="Fedrigo O."/>
            <person name="Rhie A."/>
            <person name="Koren S."/>
            <person name="Phillippy A."/>
            <person name="Lewin H."/>
            <person name="Damas J."/>
            <person name="Howe K."/>
            <person name="Mountcastle J."/>
            <person name="Jarvis E.D."/>
        </authorList>
    </citation>
    <scope>NUCLEOTIDE SEQUENCE [LARGE SCALE GENOMIC DNA]</scope>
</reference>
<dbReference type="PANTHER" id="PTHR11742">
    <property type="entry name" value="MANNOSYL-OLIGOSACCHARIDE ALPHA-1,2-MANNOSIDASE-RELATED"/>
    <property type="match status" value="1"/>
</dbReference>
<reference evidence="21" key="5">
    <citation type="submission" date="2025-09" db="UniProtKB">
        <authorList>
            <consortium name="Ensembl"/>
        </authorList>
    </citation>
    <scope>IDENTIFICATION</scope>
</reference>
<evidence type="ECO:0000313" key="22">
    <source>
        <dbReference type="Proteomes" id="UP000472240"/>
    </source>
</evidence>
<reference evidence="21" key="4">
    <citation type="submission" date="2025-08" db="UniProtKB">
        <authorList>
            <consortium name="Ensembl"/>
        </authorList>
    </citation>
    <scope>IDENTIFICATION</scope>
</reference>
<gene>
    <name evidence="21" type="primary">MAN1A1</name>
</gene>
<evidence type="ECO:0000256" key="6">
    <source>
        <dbReference type="ARBA" id="ARBA00022837"/>
    </source>
</evidence>
<evidence type="ECO:0000256" key="19">
    <source>
        <dbReference type="SAM" id="MobiDB-lite"/>
    </source>
</evidence>
<dbReference type="GO" id="GO:0005509">
    <property type="term" value="F:calcium ion binding"/>
    <property type="evidence" value="ECO:0007669"/>
    <property type="project" value="InterPro"/>
</dbReference>
<accession>A0A671FVD6</accession>
<evidence type="ECO:0000256" key="8">
    <source>
        <dbReference type="ARBA" id="ARBA00023136"/>
    </source>
</evidence>
<dbReference type="CTD" id="4121"/>
<dbReference type="GO" id="GO:0005783">
    <property type="term" value="C:endoplasmic reticulum"/>
    <property type="evidence" value="ECO:0007669"/>
    <property type="project" value="TreeGrafter"/>
</dbReference>
<dbReference type="InterPro" id="IPR001382">
    <property type="entry name" value="Glyco_hydro_47"/>
</dbReference>
<evidence type="ECO:0000256" key="3">
    <source>
        <dbReference type="ARBA" id="ARBA00007658"/>
    </source>
</evidence>
<dbReference type="InterPro" id="IPR050749">
    <property type="entry name" value="Glycosyl_Hydrolase_47"/>
</dbReference>
<feature type="transmembrane region" description="Helical" evidence="20">
    <location>
        <begin position="308"/>
        <end position="328"/>
    </location>
</feature>
<evidence type="ECO:0000256" key="11">
    <source>
        <dbReference type="ARBA" id="ARBA00047669"/>
    </source>
</evidence>
<dbReference type="Pfam" id="PF01532">
    <property type="entry name" value="Glyco_hydro_47"/>
    <property type="match status" value="1"/>
</dbReference>
<comment type="catalytic activity">
    <reaction evidence="12">
        <text>N(4)-(alpha-D-Man-(1-&gt;2)-alpha-D-Man-(1-&gt;2)-alpha-D-Man-(1-&gt;3)-[alpha-D-Man-(1-&gt;2)-alpha-D-Man-(1-&gt;3)-[alpha-D-Man-(1-&gt;2)-alpha-D-Man-(1-&gt;6)]-alpha-D-Man-(1-&gt;6)]-beta-D-Man-(1-&gt;4)-beta-D-GlcNAc-(1-&gt;4)-beta-D-GlcNAc)-L-asparaginyl-[protein] (N-glucan mannose isomer 9A1,2,3B1,2,3) + 4 H2O = N(4)-(alpha-D-Man-(1-&gt;3)-[alpha-D-Man-(1-&gt;3)-[alpha-D-Man-(1-&gt;6)]-alpha-D-Man-(1-&gt;6)]-beta-D-Man-(1-&gt;4)-beta-D-GlcNAc-(1-&gt;4)-beta-D-GlcNAc)-L-asparaginyl-[protein] (N-glucan mannose isomer 5A1,2) + 4 beta-D-mannose</text>
        <dbReference type="Rhea" id="RHEA:56008"/>
        <dbReference type="Rhea" id="RHEA-COMP:14356"/>
        <dbReference type="Rhea" id="RHEA-COMP:14367"/>
        <dbReference type="ChEBI" id="CHEBI:15377"/>
        <dbReference type="ChEBI" id="CHEBI:28563"/>
        <dbReference type="ChEBI" id="CHEBI:59087"/>
        <dbReference type="ChEBI" id="CHEBI:139493"/>
        <dbReference type="EC" id="3.2.1.113"/>
    </reaction>
</comment>
<evidence type="ECO:0000256" key="14">
    <source>
        <dbReference type="ARBA" id="ARBA00060399"/>
    </source>
</evidence>
<feature type="active site" description="Proton donor" evidence="15">
    <location>
        <position position="788"/>
    </location>
</feature>
<evidence type="ECO:0000256" key="13">
    <source>
        <dbReference type="ARBA" id="ARBA00054774"/>
    </source>
</evidence>
<keyword evidence="10 18" id="KW-0326">Glycosidase</keyword>
<feature type="compositionally biased region" description="Basic and acidic residues" evidence="19">
    <location>
        <begin position="350"/>
        <end position="373"/>
    </location>
</feature>
<dbReference type="OrthoDB" id="9793259at2759"/>
<dbReference type="GO" id="GO:0036503">
    <property type="term" value="P:ERAD pathway"/>
    <property type="evidence" value="ECO:0007669"/>
    <property type="project" value="Ensembl"/>
</dbReference>
<evidence type="ECO:0000256" key="10">
    <source>
        <dbReference type="ARBA" id="ARBA00023295"/>
    </source>
</evidence>
<evidence type="ECO:0000256" key="2">
    <source>
        <dbReference type="ARBA" id="ARBA00004922"/>
    </source>
</evidence>
<evidence type="ECO:0000256" key="4">
    <source>
        <dbReference type="ARBA" id="ARBA00022692"/>
    </source>
</evidence>
<comment type="function">
    <text evidence="13">Involved in the maturation of Asn-linked oligosaccharides. Progressively trim alpha-1,2-linked mannose residues from Man(9)GlcNAc(2) to produce Man(5)GlcNAc(2).</text>
</comment>
<reference evidence="21 22" key="1">
    <citation type="journal article" date="2015" name="Annu Rev Anim Biosci">
        <title>The Genome 10K Project: a way forward.</title>
        <authorList>
            <person name="Koepfli K.P."/>
            <person name="Paten B."/>
            <person name="O'Brien S.J."/>
            <person name="Koepfli K.P."/>
            <person name="Paten B."/>
            <person name="Antunes A."/>
            <person name="Belov K."/>
            <person name="Bustamante C."/>
            <person name="Castoe T.A."/>
            <person name="Clawson H."/>
            <person name="Crawford A.J."/>
            <person name="Diekhans M."/>
            <person name="Distel D."/>
            <person name="Durbin R."/>
            <person name="Earl D."/>
            <person name="Fujita M.K."/>
            <person name="Gamble T."/>
            <person name="Georges A."/>
            <person name="Gemmell N."/>
            <person name="Gilbert M.T."/>
            <person name="Graves J.M."/>
            <person name="Green R.E."/>
            <person name="Hickey G."/>
            <person name="Jarvis E.D."/>
            <person name="Johnson W."/>
            <person name="Komissarov A."/>
            <person name="Korf I."/>
            <person name="Kuhn R."/>
            <person name="Larkin D.M."/>
            <person name="Lewin H."/>
            <person name="Lopez J.V."/>
            <person name="Ma J."/>
            <person name="Marques-Bonet T."/>
            <person name="Miller W."/>
            <person name="Murphy R."/>
            <person name="Pevzner P."/>
            <person name="Shapiro B."/>
            <person name="Steiner C."/>
            <person name="Tamazian G."/>
            <person name="Venkatesh B."/>
            <person name="Wang J."/>
            <person name="Wayne R."/>
            <person name="Wiley E."/>
            <person name="Yang H."/>
            <person name="Zhang G."/>
            <person name="Haussler D."/>
            <person name="Ryder O."/>
            <person name="O'Brien S.J."/>
        </authorList>
    </citation>
    <scope>NUCLEOTIDE SEQUENCE</scope>
</reference>
<organism evidence="21 22">
    <name type="scientific">Rhinolophus ferrumequinum</name>
    <name type="common">Greater horseshoe bat</name>
    <dbReference type="NCBI Taxonomy" id="59479"/>
    <lineage>
        <taxon>Eukaryota</taxon>
        <taxon>Metazoa</taxon>
        <taxon>Chordata</taxon>
        <taxon>Craniata</taxon>
        <taxon>Vertebrata</taxon>
        <taxon>Euteleostomi</taxon>
        <taxon>Mammalia</taxon>
        <taxon>Eutheria</taxon>
        <taxon>Laurasiatheria</taxon>
        <taxon>Chiroptera</taxon>
        <taxon>Yinpterochiroptera</taxon>
        <taxon>Rhinolophoidea</taxon>
        <taxon>Rhinolophidae</taxon>
        <taxon>Rhinolophinae</taxon>
        <taxon>Rhinolophus</taxon>
    </lineage>
</organism>
<dbReference type="GeneID" id="117019109"/>
<dbReference type="KEGG" id="rfq:117019109"/>
<dbReference type="SUPFAM" id="SSF48225">
    <property type="entry name" value="Seven-hairpin glycosidases"/>
    <property type="match status" value="1"/>
</dbReference>
<keyword evidence="6 16" id="KW-0106">Calcium</keyword>
<feature type="disulfide bond" evidence="17">
    <location>
        <begin position="742"/>
        <end position="774"/>
    </location>
</feature>
<dbReference type="InterPro" id="IPR012341">
    <property type="entry name" value="6hp_glycosidase-like_sf"/>
</dbReference>
<dbReference type="RefSeq" id="XP_032956412.1">
    <property type="nucleotide sequence ID" value="XM_033100521.1"/>
</dbReference>
<dbReference type="GO" id="GO:0005975">
    <property type="term" value="P:carbohydrate metabolic process"/>
    <property type="evidence" value="ECO:0007669"/>
    <property type="project" value="InterPro"/>
</dbReference>
<evidence type="ECO:0000256" key="1">
    <source>
        <dbReference type="ARBA" id="ARBA00001913"/>
    </source>
</evidence>
<reference evidence="21 22" key="2">
    <citation type="journal article" date="2018" name="Annu Rev Anim Biosci">
        <title>Bat Biology, Genomes, and the Bat1K Project: To Generate Chromosome-Level Genomes for All Living Bat Species.</title>
        <authorList>
            <person name="Teeling E.C."/>
            <person name="Vernes S.C."/>
            <person name="Davalos L.M."/>
            <person name="Ray D.A."/>
            <person name="Gilbert M.T.P."/>
            <person name="Myers E."/>
        </authorList>
    </citation>
    <scope>NUCLEOTIDE SEQUENCE</scope>
</reference>
<keyword evidence="4 20" id="KW-0812">Transmembrane</keyword>
<dbReference type="Ensembl" id="ENSRFET00010032252.1">
    <property type="protein sequence ID" value="ENSRFEP00010029726.1"/>
    <property type="gene ID" value="ENSRFEG00010019711.1"/>
</dbReference>
<evidence type="ECO:0000256" key="17">
    <source>
        <dbReference type="PIRSR" id="PIRSR601382-3"/>
    </source>
</evidence>
<dbReference type="GO" id="GO:0031410">
    <property type="term" value="C:cytoplasmic vesicle"/>
    <property type="evidence" value="ECO:0007669"/>
    <property type="project" value="Ensembl"/>
</dbReference>
<dbReference type="GO" id="GO:0000139">
    <property type="term" value="C:Golgi membrane"/>
    <property type="evidence" value="ECO:0007669"/>
    <property type="project" value="Ensembl"/>
</dbReference>
<dbReference type="FunFam" id="1.50.10.10:FF:000002">
    <property type="entry name" value="alpha-1,2-Mannosidase"/>
    <property type="match status" value="1"/>
</dbReference>
<keyword evidence="9 17" id="KW-1015">Disulfide bond</keyword>
<keyword evidence="22" id="KW-1185">Reference proteome</keyword>
<feature type="active site" evidence="15">
    <location>
        <position position="813"/>
    </location>
</feature>
<dbReference type="Gene3D" id="1.50.10.10">
    <property type="match status" value="1"/>
</dbReference>
<comment type="cofactor">
    <cofactor evidence="1 16">
        <name>Ca(2+)</name>
        <dbReference type="ChEBI" id="CHEBI:29108"/>
    </cofactor>
</comment>
<comment type="catalytic activity">
    <reaction evidence="11">
        <text>N(4)-(alpha-D-Man-(1-&gt;2)-alpha-D-Man-(1-&gt;2)-alpha-D-Man-(1-&gt;3)-[alpha-D-Man-(1-&gt;3)-[alpha-D-Man-(1-&gt;2)-alpha-D-Man-(1-&gt;6)]-alpha-D-Man-(1-&gt;6)]-beta-D-Man-(1-&gt;4)-beta-D-GlcNAc-(1-&gt;4)-beta-D-GlcNAc)-L-asparaginyl-[protein] (N-glucan mannose isomer 8A1,2,3B1,3) + 3 H2O = N(4)-(alpha-D-Man-(1-&gt;3)-[alpha-D-Man-(1-&gt;3)-[alpha-D-Man-(1-&gt;6)]-alpha-D-Man-(1-&gt;6)]-beta-D-Man-(1-&gt;4)-beta-D-GlcNAc-(1-&gt;4)-beta-D-GlcNAc)-L-asparaginyl-[protein] (N-glucan mannose isomer 5A1,2) + 3 beta-D-mannose</text>
        <dbReference type="Rhea" id="RHEA:56028"/>
        <dbReference type="Rhea" id="RHEA-COMP:14358"/>
        <dbReference type="Rhea" id="RHEA-COMP:14367"/>
        <dbReference type="ChEBI" id="CHEBI:15377"/>
        <dbReference type="ChEBI" id="CHEBI:28563"/>
        <dbReference type="ChEBI" id="CHEBI:59087"/>
        <dbReference type="ChEBI" id="CHEBI:60628"/>
        <dbReference type="EC" id="3.2.1.113"/>
    </reaction>
</comment>
<evidence type="ECO:0000256" key="16">
    <source>
        <dbReference type="PIRSR" id="PIRSR601382-2"/>
    </source>
</evidence>
<keyword evidence="20" id="KW-1133">Transmembrane helix</keyword>
<protein>
    <recommendedName>
        <fullName evidence="18">alpha-1,2-Mannosidase</fullName>
        <ecNumber evidence="18">3.2.1.-</ecNumber>
    </recommendedName>
</protein>
<keyword evidence="7" id="KW-0735">Signal-anchor</keyword>
<evidence type="ECO:0000256" key="5">
    <source>
        <dbReference type="ARBA" id="ARBA00022801"/>
    </source>
</evidence>
<feature type="region of interest" description="Disordered" evidence="19">
    <location>
        <begin position="1"/>
        <end position="35"/>
    </location>
</feature>
<dbReference type="PRINTS" id="PR00747">
    <property type="entry name" value="GLYHDRLASE47"/>
</dbReference>
<feature type="region of interest" description="Disordered" evidence="19">
    <location>
        <begin position="347"/>
        <end position="382"/>
    </location>
</feature>
<evidence type="ECO:0000256" key="18">
    <source>
        <dbReference type="RuleBase" id="RU361193"/>
    </source>
</evidence>
<dbReference type="InParanoid" id="A0A671FVD6"/>
<keyword evidence="5 18" id="KW-0378">Hydrolase</keyword>
<keyword evidence="8 20" id="KW-0472">Membrane</keyword>
<evidence type="ECO:0000256" key="9">
    <source>
        <dbReference type="ARBA" id="ARBA00023157"/>
    </source>
</evidence>
<evidence type="ECO:0000256" key="20">
    <source>
        <dbReference type="SAM" id="Phobius"/>
    </source>
</evidence>
<evidence type="ECO:0000256" key="15">
    <source>
        <dbReference type="PIRSR" id="PIRSR601382-1"/>
    </source>
</evidence>